<feature type="transmembrane region" description="Helical" evidence="1">
    <location>
        <begin position="143"/>
        <end position="163"/>
    </location>
</feature>
<gene>
    <name evidence="2" type="ORF">EV420DRAFT_1641606</name>
</gene>
<evidence type="ECO:0000313" key="3">
    <source>
        <dbReference type="Proteomes" id="UP001175211"/>
    </source>
</evidence>
<keyword evidence="3" id="KW-1185">Reference proteome</keyword>
<evidence type="ECO:0000256" key="1">
    <source>
        <dbReference type="SAM" id="Phobius"/>
    </source>
</evidence>
<organism evidence="2 3">
    <name type="scientific">Armillaria tabescens</name>
    <name type="common">Ringless honey mushroom</name>
    <name type="synonym">Agaricus tabescens</name>
    <dbReference type="NCBI Taxonomy" id="1929756"/>
    <lineage>
        <taxon>Eukaryota</taxon>
        <taxon>Fungi</taxon>
        <taxon>Dikarya</taxon>
        <taxon>Basidiomycota</taxon>
        <taxon>Agaricomycotina</taxon>
        <taxon>Agaricomycetes</taxon>
        <taxon>Agaricomycetidae</taxon>
        <taxon>Agaricales</taxon>
        <taxon>Marasmiineae</taxon>
        <taxon>Physalacriaceae</taxon>
        <taxon>Desarmillaria</taxon>
    </lineage>
</organism>
<sequence>MEGRAPDLSQDDINIIIGTLDLNLNTTILQALLHGLYTGIVAVTLWTMFSSPKRLHGIFLRTVIIILNVLATITFAMGWAFIRHAFIAYGDNYIKVFGAIAEDGLWWRLRYFVYGINGGVSTLLVDTTIIWRCWVLWDRQWRIVSLPIVCTVAGTVMKVMQILSDLPNSPNGFSEAGGFSAKIDWSLSYILLTLATTLTCTLLIVYRVVRQASRMSASRKIVKMLIESSAIYSLSLIVY</sequence>
<accession>A0AA39N7E1</accession>
<feature type="transmembrane region" description="Helical" evidence="1">
    <location>
        <begin position="58"/>
        <end position="82"/>
    </location>
</feature>
<dbReference type="RefSeq" id="XP_060332391.1">
    <property type="nucleotide sequence ID" value="XM_060477261.1"/>
</dbReference>
<dbReference type="EMBL" id="JAUEPS010000013">
    <property type="protein sequence ID" value="KAK0460265.1"/>
    <property type="molecule type" value="Genomic_DNA"/>
</dbReference>
<feature type="transmembrane region" description="Helical" evidence="1">
    <location>
        <begin position="187"/>
        <end position="209"/>
    </location>
</feature>
<keyword evidence="1" id="KW-1133">Transmembrane helix</keyword>
<dbReference type="GeneID" id="85360809"/>
<reference evidence="2" key="1">
    <citation type="submission" date="2023-06" db="EMBL/GenBank/DDBJ databases">
        <authorList>
            <consortium name="Lawrence Berkeley National Laboratory"/>
            <person name="Ahrendt S."/>
            <person name="Sahu N."/>
            <person name="Indic B."/>
            <person name="Wong-Bajracharya J."/>
            <person name="Merenyi Z."/>
            <person name="Ke H.-M."/>
            <person name="Monk M."/>
            <person name="Kocsube S."/>
            <person name="Drula E."/>
            <person name="Lipzen A."/>
            <person name="Balint B."/>
            <person name="Henrissat B."/>
            <person name="Andreopoulos B."/>
            <person name="Martin F.M."/>
            <person name="Harder C.B."/>
            <person name="Rigling D."/>
            <person name="Ford K.L."/>
            <person name="Foster G.D."/>
            <person name="Pangilinan J."/>
            <person name="Papanicolaou A."/>
            <person name="Barry K."/>
            <person name="LaButti K."/>
            <person name="Viragh M."/>
            <person name="Koriabine M."/>
            <person name="Yan M."/>
            <person name="Riley R."/>
            <person name="Champramary S."/>
            <person name="Plett K.L."/>
            <person name="Tsai I.J."/>
            <person name="Slot J."/>
            <person name="Sipos G."/>
            <person name="Plett J."/>
            <person name="Nagy L.G."/>
            <person name="Grigoriev I.V."/>
        </authorList>
    </citation>
    <scope>NUCLEOTIDE SEQUENCE</scope>
    <source>
        <strain evidence="2">CCBAS 213</strain>
    </source>
</reference>
<keyword evidence="1" id="KW-0472">Membrane</keyword>
<comment type="caution">
    <text evidence="2">The sequence shown here is derived from an EMBL/GenBank/DDBJ whole genome shotgun (WGS) entry which is preliminary data.</text>
</comment>
<feature type="transmembrane region" description="Helical" evidence="1">
    <location>
        <begin position="28"/>
        <end position="46"/>
    </location>
</feature>
<dbReference type="Proteomes" id="UP001175211">
    <property type="component" value="Unassembled WGS sequence"/>
</dbReference>
<feature type="transmembrane region" description="Helical" evidence="1">
    <location>
        <begin position="111"/>
        <end position="131"/>
    </location>
</feature>
<dbReference type="AlphaFoldDB" id="A0AA39N7E1"/>
<keyword evidence="1" id="KW-0812">Transmembrane</keyword>
<proteinExistence type="predicted"/>
<name>A0AA39N7E1_ARMTA</name>
<protein>
    <submittedName>
        <fullName evidence="2">Uncharacterized protein</fullName>
    </submittedName>
</protein>
<evidence type="ECO:0000313" key="2">
    <source>
        <dbReference type="EMBL" id="KAK0460265.1"/>
    </source>
</evidence>